<dbReference type="AlphaFoldDB" id="W9RMQ7"/>
<name>W9RMQ7_9ROSA</name>
<keyword evidence="2" id="KW-1185">Reference proteome</keyword>
<sequence length="63" mass="7099">MPICVMRGRLSSPAAIHEHLLNKDPSRHRFSSVEIMLPGRLFSSPMKENNQICSITIESQPPI</sequence>
<dbReference type="EMBL" id="KE344868">
    <property type="protein sequence ID" value="EXB82274.1"/>
    <property type="molecule type" value="Genomic_DNA"/>
</dbReference>
<accession>W9RMQ7</accession>
<evidence type="ECO:0000313" key="1">
    <source>
        <dbReference type="EMBL" id="EXB82274.1"/>
    </source>
</evidence>
<proteinExistence type="predicted"/>
<gene>
    <name evidence="1" type="ORF">L484_007264</name>
</gene>
<evidence type="ECO:0000313" key="2">
    <source>
        <dbReference type="Proteomes" id="UP000030645"/>
    </source>
</evidence>
<organism evidence="1 2">
    <name type="scientific">Morus notabilis</name>
    <dbReference type="NCBI Taxonomy" id="981085"/>
    <lineage>
        <taxon>Eukaryota</taxon>
        <taxon>Viridiplantae</taxon>
        <taxon>Streptophyta</taxon>
        <taxon>Embryophyta</taxon>
        <taxon>Tracheophyta</taxon>
        <taxon>Spermatophyta</taxon>
        <taxon>Magnoliopsida</taxon>
        <taxon>eudicotyledons</taxon>
        <taxon>Gunneridae</taxon>
        <taxon>Pentapetalae</taxon>
        <taxon>rosids</taxon>
        <taxon>fabids</taxon>
        <taxon>Rosales</taxon>
        <taxon>Moraceae</taxon>
        <taxon>Moreae</taxon>
        <taxon>Morus</taxon>
    </lineage>
</organism>
<reference evidence="2" key="1">
    <citation type="submission" date="2013-01" db="EMBL/GenBank/DDBJ databases">
        <title>Draft Genome Sequence of a Mulberry Tree, Morus notabilis C.K. Schneid.</title>
        <authorList>
            <person name="He N."/>
            <person name="Zhao S."/>
        </authorList>
    </citation>
    <scope>NUCLEOTIDE SEQUENCE</scope>
</reference>
<protein>
    <submittedName>
        <fullName evidence="1">Uncharacterized protein</fullName>
    </submittedName>
</protein>
<dbReference type="Proteomes" id="UP000030645">
    <property type="component" value="Unassembled WGS sequence"/>
</dbReference>